<comment type="similarity">
    <text evidence="1 4">Belongs to the methyltransferase superfamily. METL family.</text>
</comment>
<organism evidence="5 6">
    <name type="scientific">Hesseltinella vesiculosa</name>
    <dbReference type="NCBI Taxonomy" id="101127"/>
    <lineage>
        <taxon>Eukaryota</taxon>
        <taxon>Fungi</taxon>
        <taxon>Fungi incertae sedis</taxon>
        <taxon>Mucoromycota</taxon>
        <taxon>Mucoromycotina</taxon>
        <taxon>Mucoromycetes</taxon>
        <taxon>Mucorales</taxon>
        <taxon>Cunninghamellaceae</taxon>
        <taxon>Hesseltinella</taxon>
    </lineage>
</organism>
<comment type="function">
    <text evidence="4">S-adenosyl-L-methionine-dependent methyltransferase.</text>
</comment>
<dbReference type="EMBL" id="MCGT01000022">
    <property type="protein sequence ID" value="ORX50967.1"/>
    <property type="molecule type" value="Genomic_DNA"/>
</dbReference>
<dbReference type="GO" id="GO:0106217">
    <property type="term" value="P:tRNA C3-cytosine methylation"/>
    <property type="evidence" value="ECO:0007669"/>
    <property type="project" value="EnsemblFungi"/>
</dbReference>
<evidence type="ECO:0000256" key="1">
    <source>
        <dbReference type="ARBA" id="ARBA00009725"/>
    </source>
</evidence>
<comment type="caution">
    <text evidence="5">The sequence shown here is derived from an EMBL/GenBank/DDBJ whole genome shotgun (WGS) entry which is preliminary data.</text>
</comment>
<sequence length="265" mass="30903">MDQDRLDKHIERAKEALSNDKKEVPPFWVSKYKKEAAKNWDIFYKRNTTKFFKDRHWTEREFKELAFVQDQQGPTHCLEIGCGVGNFLFPVLADNPNMFMYACDFSKRAVEMVQGNPQYAEGRCKAFVCDLTQDLLTDNVPENSLDLVSAIFVLSAIPPEKLAFAIQNIFKVLKSGGHVLFRDYGIYDEAQIKFSAQSDKRLQENLYVRQDGTLSYFFSLEDLQSRFEAEGFQTISNEFVYRETKNRKMEMQVDRIFAQAKFVKP</sequence>
<accession>A0A1X2GD61</accession>
<dbReference type="Gene3D" id="3.40.50.150">
    <property type="entry name" value="Vaccinia Virus protein VP39"/>
    <property type="match status" value="1"/>
</dbReference>
<dbReference type="PANTHER" id="PTHR22809:SF5">
    <property type="entry name" value="TRNA N(3)-METHYLCYTIDINE METHYLTRANSFERASE METTL6"/>
    <property type="match status" value="1"/>
</dbReference>
<keyword evidence="6" id="KW-1185">Reference proteome</keyword>
<gene>
    <name evidence="5" type="ORF">DM01DRAFT_251320</name>
</gene>
<dbReference type="PIRSF" id="PIRSF037755">
    <property type="entry name" value="Mettl2_prd"/>
    <property type="match status" value="1"/>
</dbReference>
<evidence type="ECO:0000256" key="3">
    <source>
        <dbReference type="ARBA" id="ARBA00022679"/>
    </source>
</evidence>
<dbReference type="Pfam" id="PF13489">
    <property type="entry name" value="Methyltransf_23"/>
    <property type="match status" value="1"/>
</dbReference>
<dbReference type="InterPro" id="IPR029063">
    <property type="entry name" value="SAM-dependent_MTases_sf"/>
</dbReference>
<evidence type="ECO:0000313" key="6">
    <source>
        <dbReference type="Proteomes" id="UP000242146"/>
    </source>
</evidence>
<dbReference type="PANTHER" id="PTHR22809">
    <property type="entry name" value="METHYLTRANSFERASE-RELATED"/>
    <property type="match status" value="1"/>
</dbReference>
<dbReference type="AlphaFoldDB" id="A0A1X2GD61"/>
<dbReference type="SUPFAM" id="SSF53335">
    <property type="entry name" value="S-adenosyl-L-methionine-dependent methyltransferases"/>
    <property type="match status" value="1"/>
</dbReference>
<keyword evidence="2 4" id="KW-0489">Methyltransferase</keyword>
<reference evidence="5 6" key="1">
    <citation type="submission" date="2016-07" db="EMBL/GenBank/DDBJ databases">
        <title>Pervasive Adenine N6-methylation of Active Genes in Fungi.</title>
        <authorList>
            <consortium name="DOE Joint Genome Institute"/>
            <person name="Mondo S.J."/>
            <person name="Dannebaum R.O."/>
            <person name="Kuo R.C."/>
            <person name="Labutti K."/>
            <person name="Haridas S."/>
            <person name="Kuo A."/>
            <person name="Salamov A."/>
            <person name="Ahrendt S.R."/>
            <person name="Lipzen A."/>
            <person name="Sullivan W."/>
            <person name="Andreopoulos W.B."/>
            <person name="Clum A."/>
            <person name="Lindquist E."/>
            <person name="Daum C."/>
            <person name="Ramamoorthy G.K."/>
            <person name="Gryganskyi A."/>
            <person name="Culley D."/>
            <person name="Magnuson J.K."/>
            <person name="James T.Y."/>
            <person name="O'Malley M.A."/>
            <person name="Stajich J.E."/>
            <person name="Spatafora J.W."/>
            <person name="Visel A."/>
            <person name="Grigoriev I.V."/>
        </authorList>
    </citation>
    <scope>NUCLEOTIDE SEQUENCE [LARGE SCALE GENOMIC DNA]</scope>
    <source>
        <strain evidence="5 6">NRRL 3301</strain>
    </source>
</reference>
<dbReference type="STRING" id="101127.A0A1X2GD61"/>
<dbReference type="InterPro" id="IPR026113">
    <property type="entry name" value="METTL2/6/8-like"/>
</dbReference>
<keyword evidence="3 4" id="KW-0808">Transferase</keyword>
<dbReference type="CDD" id="cd02440">
    <property type="entry name" value="AdoMet_MTases"/>
    <property type="match status" value="1"/>
</dbReference>
<dbReference type="OrthoDB" id="417697at2759"/>
<name>A0A1X2GD61_9FUNG</name>
<dbReference type="Proteomes" id="UP000242146">
    <property type="component" value="Unassembled WGS sequence"/>
</dbReference>
<evidence type="ECO:0000256" key="2">
    <source>
        <dbReference type="ARBA" id="ARBA00022603"/>
    </source>
</evidence>
<evidence type="ECO:0000256" key="4">
    <source>
        <dbReference type="PIRNR" id="PIRNR037755"/>
    </source>
</evidence>
<protein>
    <recommendedName>
        <fullName evidence="4">tRNA N(3)-methylcytidine methyltransferase</fullName>
        <ecNumber evidence="4">2.1.1.-</ecNumber>
    </recommendedName>
</protein>
<evidence type="ECO:0000313" key="5">
    <source>
        <dbReference type="EMBL" id="ORX50967.1"/>
    </source>
</evidence>
<dbReference type="GO" id="GO:0052735">
    <property type="term" value="F:tRNA (cytidine-3-)-methyltransferase activity"/>
    <property type="evidence" value="ECO:0007669"/>
    <property type="project" value="EnsemblFungi"/>
</dbReference>
<dbReference type="EC" id="2.1.1.-" evidence="4"/>
<proteinExistence type="inferred from homology"/>